<feature type="domain" description="Leucine-binding protein" evidence="6">
    <location>
        <begin position="43"/>
        <end position="375"/>
    </location>
</feature>
<feature type="signal peptide" evidence="5">
    <location>
        <begin position="1"/>
        <end position="30"/>
    </location>
</feature>
<dbReference type="EMBL" id="JAQQXS010000008">
    <property type="protein sequence ID" value="MDC8785547.1"/>
    <property type="molecule type" value="Genomic_DNA"/>
</dbReference>
<sequence>MSVLPELSRRHLLSLASWLSLISATRVAGAAGDIAATEPSKHEIHIGSSAALSGPAAVLGQRFHRGARACLKQVNDSGGVGGMSVVMTALDDAYEPGRTEVNTRQLVEDARIVVLFGYVGTPTSYAAMAYVKRWKIPFVAPFTGADELREFNPLIYNVRTSYRVEAKALVTAMKSAGVRRLGILYQADLFGRTGMEVMRNACAAQGITIGATAQVQRNSMPTPASVSAFFEAPNSDRPDAIFLVSTYASSAAFIKKARDRGFQGHFYSLSFIGLEPLREALNNDFRKLTVAQVVPDPDDASVAVVAAYQKAMRAAGHRQFDSISLEGYIAARVLVEGLRRTQKPFTRDSIAASLNSLGQLDLGGFQVNYTQQLHQSSTFVSLRSDK</sequence>
<keyword evidence="3 5" id="KW-0732">Signal</keyword>
<dbReference type="CDD" id="cd19978">
    <property type="entry name" value="PBP1_ABC_ligand_binding-like"/>
    <property type="match status" value="1"/>
</dbReference>
<dbReference type="Proteomes" id="UP001219862">
    <property type="component" value="Unassembled WGS sequence"/>
</dbReference>
<dbReference type="InterPro" id="IPR028081">
    <property type="entry name" value="Leu-bd"/>
</dbReference>
<evidence type="ECO:0000256" key="5">
    <source>
        <dbReference type="SAM" id="SignalP"/>
    </source>
</evidence>
<organism evidence="7 8">
    <name type="scientific">Roseateles koreensis</name>
    <dbReference type="NCBI Taxonomy" id="2987526"/>
    <lineage>
        <taxon>Bacteria</taxon>
        <taxon>Pseudomonadati</taxon>
        <taxon>Pseudomonadota</taxon>
        <taxon>Betaproteobacteria</taxon>
        <taxon>Burkholderiales</taxon>
        <taxon>Sphaerotilaceae</taxon>
        <taxon>Roseateles</taxon>
    </lineage>
</organism>
<accession>A0ABT5KRS2</accession>
<comment type="similarity">
    <text evidence="1">Belongs to the leucine-binding protein family.</text>
</comment>
<gene>
    <name evidence="7" type="ORF">PRZ01_10115</name>
</gene>
<dbReference type="PRINTS" id="PR00337">
    <property type="entry name" value="LEUILEVALBP"/>
</dbReference>
<evidence type="ECO:0000256" key="1">
    <source>
        <dbReference type="ARBA" id="ARBA00010062"/>
    </source>
</evidence>
<keyword evidence="2" id="KW-0813">Transport</keyword>
<evidence type="ECO:0000259" key="6">
    <source>
        <dbReference type="Pfam" id="PF13458"/>
    </source>
</evidence>
<dbReference type="PANTHER" id="PTHR47235:SF1">
    <property type="entry name" value="BLR6548 PROTEIN"/>
    <property type="match status" value="1"/>
</dbReference>
<evidence type="ECO:0000313" key="8">
    <source>
        <dbReference type="Proteomes" id="UP001219862"/>
    </source>
</evidence>
<comment type="caution">
    <text evidence="7">The sequence shown here is derived from an EMBL/GenBank/DDBJ whole genome shotgun (WGS) entry which is preliminary data.</text>
</comment>
<feature type="chain" id="PRO_5047176893" evidence="5">
    <location>
        <begin position="31"/>
        <end position="386"/>
    </location>
</feature>
<dbReference type="PANTHER" id="PTHR47235">
    <property type="entry name" value="BLR6548 PROTEIN"/>
    <property type="match status" value="1"/>
</dbReference>
<dbReference type="InterPro" id="IPR028082">
    <property type="entry name" value="Peripla_BP_I"/>
</dbReference>
<protein>
    <submittedName>
        <fullName evidence="7">ABC transporter substrate-binding protein</fullName>
    </submittedName>
</protein>
<dbReference type="RefSeq" id="WP_273596848.1">
    <property type="nucleotide sequence ID" value="NZ_JAQQXS010000008.1"/>
</dbReference>
<reference evidence="7 8" key="1">
    <citation type="submission" date="2022-10" db="EMBL/GenBank/DDBJ databases">
        <title>paucibacter sp. hw8 Genome sequencing.</title>
        <authorList>
            <person name="Park S."/>
        </authorList>
    </citation>
    <scope>NUCLEOTIDE SEQUENCE [LARGE SCALE GENOMIC DNA]</scope>
    <source>
        <strain evidence="8">hw8</strain>
    </source>
</reference>
<keyword evidence="8" id="KW-1185">Reference proteome</keyword>
<dbReference type="InterPro" id="IPR000709">
    <property type="entry name" value="Leu_Ile_Val-bd"/>
</dbReference>
<keyword evidence="4" id="KW-0029">Amino-acid transport</keyword>
<evidence type="ECO:0000256" key="4">
    <source>
        <dbReference type="ARBA" id="ARBA00022970"/>
    </source>
</evidence>
<evidence type="ECO:0000256" key="2">
    <source>
        <dbReference type="ARBA" id="ARBA00022448"/>
    </source>
</evidence>
<name>A0ABT5KRS2_9BURK</name>
<evidence type="ECO:0000313" key="7">
    <source>
        <dbReference type="EMBL" id="MDC8785547.1"/>
    </source>
</evidence>
<dbReference type="SUPFAM" id="SSF53822">
    <property type="entry name" value="Periplasmic binding protein-like I"/>
    <property type="match status" value="1"/>
</dbReference>
<evidence type="ECO:0000256" key="3">
    <source>
        <dbReference type="ARBA" id="ARBA00022729"/>
    </source>
</evidence>
<dbReference type="Pfam" id="PF13458">
    <property type="entry name" value="Peripla_BP_6"/>
    <property type="match status" value="1"/>
</dbReference>
<dbReference type="Gene3D" id="3.40.50.2300">
    <property type="match status" value="2"/>
</dbReference>
<proteinExistence type="inferred from homology"/>